<evidence type="ECO:0000313" key="6">
    <source>
        <dbReference type="Proteomes" id="UP000887578"/>
    </source>
</evidence>
<protein>
    <submittedName>
        <fullName evidence="7">RING-type domain-containing protein</fullName>
    </submittedName>
</protein>
<dbReference type="InterPro" id="IPR001841">
    <property type="entry name" value="Znf_RING"/>
</dbReference>
<evidence type="ECO:0000256" key="1">
    <source>
        <dbReference type="ARBA" id="ARBA00022771"/>
    </source>
</evidence>
<evidence type="ECO:0000256" key="3">
    <source>
        <dbReference type="ARBA" id="ARBA00023254"/>
    </source>
</evidence>
<dbReference type="GO" id="GO:0008270">
    <property type="term" value="F:zinc ion binding"/>
    <property type="evidence" value="ECO:0007669"/>
    <property type="project" value="UniProtKB-KW"/>
</dbReference>
<dbReference type="InterPro" id="IPR013083">
    <property type="entry name" value="Znf_RING/FYVE/PHD"/>
</dbReference>
<proteinExistence type="predicted"/>
<dbReference type="GO" id="GO:0000795">
    <property type="term" value="C:synaptonemal complex"/>
    <property type="evidence" value="ECO:0007669"/>
    <property type="project" value="InterPro"/>
</dbReference>
<feature type="domain" description="RING-type" evidence="5">
    <location>
        <begin position="8"/>
        <end position="48"/>
    </location>
</feature>
<name>A0A914P4Q7_9BILA</name>
<keyword evidence="2" id="KW-0862">Zinc</keyword>
<dbReference type="GO" id="GO:0016925">
    <property type="term" value="P:protein sumoylation"/>
    <property type="evidence" value="ECO:0007669"/>
    <property type="project" value="TreeGrafter"/>
</dbReference>
<dbReference type="Proteomes" id="UP000887578">
    <property type="component" value="Unplaced"/>
</dbReference>
<dbReference type="PANTHER" id="PTHR22663">
    <property type="entry name" value="RING FINGER PROTEIN NARYA-RELATED"/>
    <property type="match status" value="1"/>
</dbReference>
<dbReference type="SUPFAM" id="SSF57850">
    <property type="entry name" value="RING/U-box"/>
    <property type="match status" value="1"/>
</dbReference>
<evidence type="ECO:0000313" key="7">
    <source>
        <dbReference type="WBParaSite" id="PDA_v2.g12864.t1"/>
    </source>
</evidence>
<dbReference type="Gene3D" id="3.30.40.10">
    <property type="entry name" value="Zinc/RING finger domain, C3HC4 (zinc finger)"/>
    <property type="match status" value="1"/>
</dbReference>
<dbReference type="AlphaFoldDB" id="A0A914P4Q7"/>
<sequence length="134" mass="15743">MACPWIHCNICLRLPVSNSRYFISNCGHIACDRCVEKKLIAPTCSICKRDSKIEEINKNLREDLRKYFVNIHDFAVKSFNEVKSVIEFQSKNCRRLMKHKMEKIQELQNTTIKHSEDSATIAKLQKYVSFSHYD</sequence>
<organism evidence="6 7">
    <name type="scientific">Panagrolaimus davidi</name>
    <dbReference type="NCBI Taxonomy" id="227884"/>
    <lineage>
        <taxon>Eukaryota</taxon>
        <taxon>Metazoa</taxon>
        <taxon>Ecdysozoa</taxon>
        <taxon>Nematoda</taxon>
        <taxon>Chromadorea</taxon>
        <taxon>Rhabditida</taxon>
        <taxon>Tylenchina</taxon>
        <taxon>Panagrolaimomorpha</taxon>
        <taxon>Panagrolaimoidea</taxon>
        <taxon>Panagrolaimidae</taxon>
        <taxon>Panagrolaimus</taxon>
    </lineage>
</organism>
<dbReference type="Pfam" id="PF14634">
    <property type="entry name" value="zf-RING_5"/>
    <property type="match status" value="1"/>
</dbReference>
<reference evidence="7" key="1">
    <citation type="submission" date="2022-11" db="UniProtKB">
        <authorList>
            <consortium name="WormBaseParasite"/>
        </authorList>
    </citation>
    <scope>IDENTIFICATION</scope>
</reference>
<keyword evidence="1 4" id="KW-0479">Metal-binding</keyword>
<dbReference type="GO" id="GO:0007131">
    <property type="term" value="P:reciprocal meiotic recombination"/>
    <property type="evidence" value="ECO:0007669"/>
    <property type="project" value="InterPro"/>
</dbReference>
<evidence type="ECO:0000259" key="5">
    <source>
        <dbReference type="PROSITE" id="PS50089"/>
    </source>
</evidence>
<dbReference type="GO" id="GO:0007129">
    <property type="term" value="P:homologous chromosome pairing at meiosis"/>
    <property type="evidence" value="ECO:0007669"/>
    <property type="project" value="TreeGrafter"/>
</dbReference>
<evidence type="ECO:0000256" key="2">
    <source>
        <dbReference type="ARBA" id="ARBA00022833"/>
    </source>
</evidence>
<keyword evidence="1 4" id="KW-0863">Zinc-finger</keyword>
<evidence type="ECO:0000256" key="4">
    <source>
        <dbReference type="PROSITE-ProRule" id="PRU00175"/>
    </source>
</evidence>
<keyword evidence="3" id="KW-0469">Meiosis</keyword>
<dbReference type="WBParaSite" id="PDA_v2.g12864.t1">
    <property type="protein sequence ID" value="PDA_v2.g12864.t1"/>
    <property type="gene ID" value="PDA_v2.g12864"/>
</dbReference>
<dbReference type="GO" id="GO:0019789">
    <property type="term" value="F:SUMO transferase activity"/>
    <property type="evidence" value="ECO:0007669"/>
    <property type="project" value="InterPro"/>
</dbReference>
<keyword evidence="6" id="KW-1185">Reference proteome</keyword>
<dbReference type="PANTHER" id="PTHR22663:SF17">
    <property type="entry name" value="RING FINGER PROTEIN NARYA-RELATED"/>
    <property type="match status" value="1"/>
</dbReference>
<accession>A0A914P4Q7</accession>
<dbReference type="InterPro" id="IPR042123">
    <property type="entry name" value="Zip3/RNF212-like"/>
</dbReference>
<dbReference type="PROSITE" id="PS50089">
    <property type="entry name" value="ZF_RING_2"/>
    <property type="match status" value="1"/>
</dbReference>